<organism evidence="4">
    <name type="scientific">marine sediment metagenome</name>
    <dbReference type="NCBI Taxonomy" id="412755"/>
    <lineage>
        <taxon>unclassified sequences</taxon>
        <taxon>metagenomes</taxon>
        <taxon>ecological metagenomes</taxon>
    </lineage>
</organism>
<dbReference type="PANTHER" id="PTHR18968:SF14">
    <property type="entry name" value="GLYOXYLATE CARBOLIGASE"/>
    <property type="match status" value="1"/>
</dbReference>
<comment type="caution">
    <text evidence="4">The sequence shown here is derived from an EMBL/GenBank/DDBJ whole genome shotgun (WGS) entry which is preliminary data.</text>
</comment>
<sequence>ETDGPLPIFRPAPNPKQVAKAVDMLTRAEKPVMLLGGGVIIADACKPFMEVAEALQIPVVTSYMGKSGISWNHPLMAGQVGIQCNTRSGNKIFLDSTLVLAVGARFNDRHTGDIEVYKGDRQFIHVDIDPSQLGKNIMPDLGICADAKLTMQALAKEIQSRGKKTDSIGLKIPQIRKSLERKTDYDDIPIKPQRVFKEINTFFDEETVFVTCIGLNQIWSGQLQKISKPRHYLDCGGAGPLGWDLPASIGAKVARPNKQVVTVVGDFGFQFCMESLPVAVMYKVPFVCIVLNNGYLGLIRQAEKYIFDMEYEVQIWYDSLEKSQVLEQPRIKAAGESTGSGDAFAGPEMLEPENKGRGFDFVKFAEACGAVGERITDPNEIKAAFKRGVESGIPYV</sequence>
<dbReference type="InterPro" id="IPR045229">
    <property type="entry name" value="TPP_enz"/>
</dbReference>
<dbReference type="Pfam" id="PF00205">
    <property type="entry name" value="TPP_enzyme_M"/>
    <property type="match status" value="1"/>
</dbReference>
<evidence type="ECO:0000256" key="1">
    <source>
        <dbReference type="ARBA" id="ARBA00007812"/>
    </source>
</evidence>
<dbReference type="GO" id="GO:0005948">
    <property type="term" value="C:acetolactate synthase complex"/>
    <property type="evidence" value="ECO:0007669"/>
    <property type="project" value="TreeGrafter"/>
</dbReference>
<dbReference type="InterPro" id="IPR012000">
    <property type="entry name" value="Thiamin_PyroP_enz_cen_dom"/>
</dbReference>
<feature type="non-terminal residue" evidence="4">
    <location>
        <position position="396"/>
    </location>
</feature>
<reference evidence="4" key="1">
    <citation type="journal article" date="2015" name="Nature">
        <title>Complex archaea that bridge the gap between prokaryotes and eukaryotes.</title>
        <authorList>
            <person name="Spang A."/>
            <person name="Saw J.H."/>
            <person name="Jorgensen S.L."/>
            <person name="Zaremba-Niedzwiedzka K."/>
            <person name="Martijn J."/>
            <person name="Lind A.E."/>
            <person name="van Eijk R."/>
            <person name="Schleper C."/>
            <person name="Guy L."/>
            <person name="Ettema T.J."/>
        </authorList>
    </citation>
    <scope>NUCLEOTIDE SEQUENCE</scope>
</reference>
<dbReference type="GO" id="GO:0050660">
    <property type="term" value="F:flavin adenine dinucleotide binding"/>
    <property type="evidence" value="ECO:0007669"/>
    <property type="project" value="TreeGrafter"/>
</dbReference>
<dbReference type="GO" id="GO:0009099">
    <property type="term" value="P:L-valine biosynthetic process"/>
    <property type="evidence" value="ECO:0007669"/>
    <property type="project" value="TreeGrafter"/>
</dbReference>
<dbReference type="AlphaFoldDB" id="A0A0F8YV53"/>
<protein>
    <recommendedName>
        <fullName evidence="5">Thiamine pyrophosphate enzyme central domain-containing protein</fullName>
    </recommendedName>
</protein>
<evidence type="ECO:0000259" key="2">
    <source>
        <dbReference type="Pfam" id="PF00205"/>
    </source>
</evidence>
<dbReference type="InterPro" id="IPR029061">
    <property type="entry name" value="THDP-binding"/>
</dbReference>
<dbReference type="InterPro" id="IPR029035">
    <property type="entry name" value="DHS-like_NAD/FAD-binding_dom"/>
</dbReference>
<dbReference type="GO" id="GO:0030976">
    <property type="term" value="F:thiamine pyrophosphate binding"/>
    <property type="evidence" value="ECO:0007669"/>
    <property type="project" value="InterPro"/>
</dbReference>
<dbReference type="Pfam" id="PF02775">
    <property type="entry name" value="TPP_enzyme_C"/>
    <property type="match status" value="1"/>
</dbReference>
<comment type="similarity">
    <text evidence="1">Belongs to the TPP enzyme family.</text>
</comment>
<proteinExistence type="inferred from homology"/>
<dbReference type="GO" id="GO:0009028">
    <property type="term" value="F:tartronate-semialdehyde synthase activity"/>
    <property type="evidence" value="ECO:0007669"/>
    <property type="project" value="TreeGrafter"/>
</dbReference>
<dbReference type="SUPFAM" id="SSF52518">
    <property type="entry name" value="Thiamin diphosphate-binding fold (THDP-binding)"/>
    <property type="match status" value="1"/>
</dbReference>
<dbReference type="PANTHER" id="PTHR18968">
    <property type="entry name" value="THIAMINE PYROPHOSPHATE ENZYMES"/>
    <property type="match status" value="1"/>
</dbReference>
<feature type="domain" description="Thiamine pyrophosphate enzyme TPP-binding" evidence="3">
    <location>
        <begin position="213"/>
        <end position="395"/>
    </location>
</feature>
<dbReference type="SUPFAM" id="SSF52467">
    <property type="entry name" value="DHS-like NAD/FAD-binding domain"/>
    <property type="match status" value="1"/>
</dbReference>
<dbReference type="Gene3D" id="3.40.50.970">
    <property type="match status" value="1"/>
</dbReference>
<dbReference type="GO" id="GO:0009097">
    <property type="term" value="P:isoleucine biosynthetic process"/>
    <property type="evidence" value="ECO:0007669"/>
    <property type="project" value="TreeGrafter"/>
</dbReference>
<gene>
    <name evidence="4" type="ORF">LCGC14_2851100</name>
</gene>
<evidence type="ECO:0000313" key="4">
    <source>
        <dbReference type="EMBL" id="KKK77685.1"/>
    </source>
</evidence>
<feature type="domain" description="Thiamine pyrophosphate enzyme central" evidence="2">
    <location>
        <begin position="18"/>
        <end position="154"/>
    </location>
</feature>
<dbReference type="GO" id="GO:0000287">
    <property type="term" value="F:magnesium ion binding"/>
    <property type="evidence" value="ECO:0007669"/>
    <property type="project" value="InterPro"/>
</dbReference>
<evidence type="ECO:0000259" key="3">
    <source>
        <dbReference type="Pfam" id="PF02775"/>
    </source>
</evidence>
<evidence type="ECO:0008006" key="5">
    <source>
        <dbReference type="Google" id="ProtNLM"/>
    </source>
</evidence>
<name>A0A0F8YV53_9ZZZZ</name>
<accession>A0A0F8YV53</accession>
<dbReference type="Gene3D" id="3.40.50.1220">
    <property type="entry name" value="TPP-binding domain"/>
    <property type="match status" value="1"/>
</dbReference>
<feature type="non-terminal residue" evidence="4">
    <location>
        <position position="1"/>
    </location>
</feature>
<dbReference type="InterPro" id="IPR011766">
    <property type="entry name" value="TPP_enzyme_TPP-bd"/>
</dbReference>
<dbReference type="EMBL" id="LAZR01054839">
    <property type="protein sequence ID" value="KKK77685.1"/>
    <property type="molecule type" value="Genomic_DNA"/>
</dbReference>